<dbReference type="GO" id="GO:0004519">
    <property type="term" value="F:endonuclease activity"/>
    <property type="evidence" value="ECO:0007669"/>
    <property type="project" value="UniProtKB-KW"/>
</dbReference>
<keyword evidence="2" id="KW-0540">Nuclease</keyword>
<feature type="domain" description="HNH nuclease" evidence="1">
    <location>
        <begin position="175"/>
        <end position="226"/>
    </location>
</feature>
<evidence type="ECO:0000313" key="3">
    <source>
        <dbReference type="Proteomes" id="UP001301728"/>
    </source>
</evidence>
<keyword evidence="3" id="KW-1185">Reference proteome</keyword>
<reference evidence="2 3" key="1">
    <citation type="submission" date="2023-12" db="EMBL/GenBank/DDBJ databases">
        <title>Baltic Sea Cyanobacteria.</title>
        <authorList>
            <person name="Delbaje E."/>
            <person name="Fewer D.P."/>
            <person name="Shishido T.K."/>
        </authorList>
    </citation>
    <scope>NUCLEOTIDE SEQUENCE [LARGE SCALE GENOMIC DNA]</scope>
    <source>
        <strain evidence="2 3">CCNP 1315</strain>
    </source>
</reference>
<keyword evidence="2" id="KW-0378">Hydrolase</keyword>
<accession>A0ABU5U488</accession>
<dbReference type="EMBL" id="JAYGHT010000142">
    <property type="protein sequence ID" value="MEA5521969.1"/>
    <property type="molecule type" value="Genomic_DNA"/>
</dbReference>
<evidence type="ECO:0000313" key="2">
    <source>
        <dbReference type="EMBL" id="MEA5521969.1"/>
    </source>
</evidence>
<keyword evidence="2" id="KW-0255">Endonuclease</keyword>
<name>A0ABU5U488_9CYAN</name>
<dbReference type="RefSeq" id="WP_323273628.1">
    <property type="nucleotide sequence ID" value="NZ_JAYGHT010000142.1"/>
</dbReference>
<evidence type="ECO:0000259" key="1">
    <source>
        <dbReference type="Pfam" id="PF13391"/>
    </source>
</evidence>
<dbReference type="Proteomes" id="UP001301728">
    <property type="component" value="Unassembled WGS sequence"/>
</dbReference>
<dbReference type="Pfam" id="PF13391">
    <property type="entry name" value="HNH_2"/>
    <property type="match status" value="1"/>
</dbReference>
<comment type="caution">
    <text evidence="2">The sequence shown here is derived from an EMBL/GenBank/DDBJ whole genome shotgun (WGS) entry which is preliminary data.</text>
</comment>
<organism evidence="2 3">
    <name type="scientific">Limnoraphis robusta CCNP1315</name>
    <dbReference type="NCBI Taxonomy" id="3110306"/>
    <lineage>
        <taxon>Bacteria</taxon>
        <taxon>Bacillati</taxon>
        <taxon>Cyanobacteriota</taxon>
        <taxon>Cyanophyceae</taxon>
        <taxon>Oscillatoriophycideae</taxon>
        <taxon>Oscillatoriales</taxon>
        <taxon>Sirenicapillariaceae</taxon>
        <taxon>Limnoraphis</taxon>
    </lineage>
</organism>
<proteinExistence type="predicted"/>
<sequence length="280" mass="33303">MVMQNSKLDELIDSLYECESPYAYIVSYYLSRFDKDAYTKLGLGNKKVTHEVIGKKININANTLKNQRDSFDAIHDNPRKGWWRRELWPAEKKVVAFLENYSHDEIYNLVYEILNNPTSSFVDVLKSWENNQLIDNNISNQYDDYSGKNIKREVNQRQGQEQFRQKVLDNFRNRCCLTGEQNIRLLEASHIIPWSIRLDTQLDPRNGLCLSWIYHKLFDEGYFTIDNHLIVHISNQSVKLCDLNKYLLNIINGTEIQKPIQYNIHPEYLEYHRNHIFKHL</sequence>
<dbReference type="InterPro" id="IPR003615">
    <property type="entry name" value="HNH_nuc"/>
</dbReference>
<gene>
    <name evidence="2" type="ORF">VB854_23800</name>
</gene>
<protein>
    <submittedName>
        <fullName evidence="2">HNH endonuclease</fullName>
    </submittedName>
</protein>